<dbReference type="PANTHER" id="PTHR16038">
    <property type="entry name" value="NOP SEVEN ASSOCIATED PROTEIN 1"/>
    <property type="match status" value="1"/>
</dbReference>
<dbReference type="GeneID" id="80918381"/>
<dbReference type="EMBL" id="OX365763">
    <property type="protein sequence ID" value="CAI4039170.1"/>
    <property type="molecule type" value="Genomic_DNA"/>
</dbReference>
<gene>
    <name evidence="7" type="primary">SMKI07G1420</name>
    <name evidence="7" type="ORF">SMKI_07G1420</name>
</gene>
<evidence type="ECO:0000256" key="3">
    <source>
        <dbReference type="ARBA" id="ARBA00007861"/>
    </source>
</evidence>
<evidence type="ECO:0000256" key="5">
    <source>
        <dbReference type="ARBA" id="ARBA00022517"/>
    </source>
</evidence>
<evidence type="ECO:0000256" key="2">
    <source>
        <dbReference type="ARBA" id="ARBA00004604"/>
    </source>
</evidence>
<dbReference type="RefSeq" id="XP_056082285.1">
    <property type="nucleotide sequence ID" value="XM_056222612.1"/>
</dbReference>
<name>A0AA35IZY1_SACMI</name>
<evidence type="ECO:0000256" key="4">
    <source>
        <dbReference type="ARBA" id="ARBA00014234"/>
    </source>
</evidence>
<evidence type="ECO:0000256" key="6">
    <source>
        <dbReference type="SAM" id="Coils"/>
    </source>
</evidence>
<keyword evidence="8" id="KW-1185">Reference proteome</keyword>
<dbReference type="GO" id="GO:0006364">
    <property type="term" value="P:rRNA processing"/>
    <property type="evidence" value="ECO:0007669"/>
    <property type="project" value="UniProtKB-KW"/>
</dbReference>
<comment type="subcellular location">
    <subcellularLocation>
        <location evidence="2">Nucleus</location>
        <location evidence="2">Nucleolus</location>
    </subcellularLocation>
</comment>
<sequence>MRLLVSCVDSGAIKEILCNIGTDTSIKTASQPFHVAPHLAKGLKAHVGRIWMISKDEVLLARNSGVVELVKISKHVKKNEALQADPKEENQNEKDLFDVLPKFDISEFEITDSITNLLDDSKLELFSKKSVKRTKLVDEFVTLCPIKKDTLNNTFVAATRSGLLHVIKKENGGKLTKVTSLEVKAPVEFLQLYDLEDADNDRVLFAYGGEENLVKLVEMESDFKSLKQIWEAKNVKNDRLDMRVPVWPMALKFLKPSPNETDKGKLNYQFSAITRWSHLIKYSTQHGRKPLAQIDLLPKREALSQMEFFDINGENVASSLGNLQSRTFDELNVITTDYKRNVFKFDGNGRMLGKIGKDDITGTSTYINVHDGKYLLQGGLDRYVRVFDVKTNKLLVKTYVGSRINFIIMLDDTEVEIPLSPSAKAAKEKQKRKIAELEDDADELWDRLEGKANLSKAGKKSKLNIEKL</sequence>
<keyword evidence="5" id="KW-0690">Ribosome biogenesis</keyword>
<protein>
    <recommendedName>
        <fullName evidence="4">Ribosome biogenesis protein NSA1</fullName>
    </recommendedName>
</protein>
<comment type="function">
    <text evidence="1">Involved in the biogenesis of the 60S ribosomal subunit.</text>
</comment>
<keyword evidence="6" id="KW-0175">Coiled coil</keyword>
<dbReference type="InterPro" id="IPR036322">
    <property type="entry name" value="WD40_repeat_dom_sf"/>
</dbReference>
<organism evidence="7 8">
    <name type="scientific">Saccharomyces mikatae IFO 1815</name>
    <dbReference type="NCBI Taxonomy" id="226126"/>
    <lineage>
        <taxon>Eukaryota</taxon>
        <taxon>Fungi</taxon>
        <taxon>Dikarya</taxon>
        <taxon>Ascomycota</taxon>
        <taxon>Saccharomycotina</taxon>
        <taxon>Saccharomycetes</taxon>
        <taxon>Saccharomycetales</taxon>
        <taxon>Saccharomycetaceae</taxon>
        <taxon>Saccharomyces</taxon>
    </lineage>
</organism>
<dbReference type="PANTHER" id="PTHR16038:SF4">
    <property type="entry name" value="WD REPEAT-CONTAINING PROTEIN 74"/>
    <property type="match status" value="1"/>
</dbReference>
<proteinExistence type="inferred from homology"/>
<evidence type="ECO:0000256" key="1">
    <source>
        <dbReference type="ARBA" id="ARBA00002889"/>
    </source>
</evidence>
<comment type="similarity">
    <text evidence="3">Belongs to the NSA1 family.</text>
</comment>
<reference evidence="7" key="1">
    <citation type="submission" date="2022-10" db="EMBL/GenBank/DDBJ databases">
        <authorList>
            <person name="Byrne P K."/>
        </authorList>
    </citation>
    <scope>NUCLEOTIDE SEQUENCE</scope>
    <source>
        <strain evidence="7">IFO1815</strain>
    </source>
</reference>
<dbReference type="SUPFAM" id="SSF50978">
    <property type="entry name" value="WD40 repeat-like"/>
    <property type="match status" value="1"/>
</dbReference>
<dbReference type="GO" id="GO:0005730">
    <property type="term" value="C:nucleolus"/>
    <property type="evidence" value="ECO:0007669"/>
    <property type="project" value="UniProtKB-SubCell"/>
</dbReference>
<evidence type="ECO:0000313" key="8">
    <source>
        <dbReference type="Proteomes" id="UP001161438"/>
    </source>
</evidence>
<dbReference type="CDD" id="cd22858">
    <property type="entry name" value="Nsa1"/>
    <property type="match status" value="1"/>
</dbReference>
<feature type="coiled-coil region" evidence="6">
    <location>
        <begin position="420"/>
        <end position="447"/>
    </location>
</feature>
<dbReference type="AlphaFoldDB" id="A0AA35IZY1"/>
<dbReference type="Proteomes" id="UP001161438">
    <property type="component" value="Chromosome 7"/>
</dbReference>
<dbReference type="GO" id="GO:0030687">
    <property type="term" value="C:preribosome, large subunit precursor"/>
    <property type="evidence" value="ECO:0007669"/>
    <property type="project" value="TreeGrafter"/>
</dbReference>
<dbReference type="InterPro" id="IPR037379">
    <property type="entry name" value="WDR74/Nsa1"/>
</dbReference>
<accession>A0AA35IZY1</accession>
<evidence type="ECO:0000313" key="7">
    <source>
        <dbReference type="EMBL" id="CAI4039170.1"/>
    </source>
</evidence>
<dbReference type="GO" id="GO:0042273">
    <property type="term" value="P:ribosomal large subunit biogenesis"/>
    <property type="evidence" value="ECO:0007669"/>
    <property type="project" value="InterPro"/>
</dbReference>